<name>A0A8H4W4S4_9HELO</name>
<feature type="compositionally biased region" description="Polar residues" evidence="11">
    <location>
        <begin position="98"/>
        <end position="113"/>
    </location>
</feature>
<protein>
    <recommendedName>
        <fullName evidence="3 10">Protein-S-isoprenylcysteine O-methyltransferase</fullName>
        <ecNumber evidence="3 10">2.1.1.100</ecNumber>
    </recommendedName>
</protein>
<keyword evidence="5" id="KW-0808">Transferase</keyword>
<comment type="catalytic activity">
    <reaction evidence="10">
        <text>[protein]-C-terminal S-[(2E,6E)-farnesyl]-L-cysteine + S-adenosyl-L-methionine = [protein]-C-terminal S-[(2E,6E)-farnesyl]-L-cysteine methyl ester + S-adenosyl-L-homocysteine</text>
        <dbReference type="Rhea" id="RHEA:21672"/>
        <dbReference type="Rhea" id="RHEA-COMP:12125"/>
        <dbReference type="Rhea" id="RHEA-COMP:12126"/>
        <dbReference type="ChEBI" id="CHEBI:57856"/>
        <dbReference type="ChEBI" id="CHEBI:59789"/>
        <dbReference type="ChEBI" id="CHEBI:90510"/>
        <dbReference type="ChEBI" id="CHEBI:90511"/>
        <dbReference type="EC" id="2.1.1.100"/>
    </reaction>
</comment>
<dbReference type="EMBL" id="JAAMPI010000200">
    <property type="protein sequence ID" value="KAF4634213.1"/>
    <property type="molecule type" value="Genomic_DNA"/>
</dbReference>
<dbReference type="AlphaFoldDB" id="A0A8H4W4S4"/>
<organism evidence="12 13">
    <name type="scientific">Cudoniella acicularis</name>
    <dbReference type="NCBI Taxonomy" id="354080"/>
    <lineage>
        <taxon>Eukaryota</taxon>
        <taxon>Fungi</taxon>
        <taxon>Dikarya</taxon>
        <taxon>Ascomycota</taxon>
        <taxon>Pezizomycotina</taxon>
        <taxon>Leotiomycetes</taxon>
        <taxon>Helotiales</taxon>
        <taxon>Tricladiaceae</taxon>
        <taxon>Cudoniella</taxon>
    </lineage>
</organism>
<dbReference type="OrthoDB" id="422086at2759"/>
<feature type="transmembrane region" description="Helical" evidence="10">
    <location>
        <begin position="299"/>
        <end position="324"/>
    </location>
</feature>
<evidence type="ECO:0000313" key="12">
    <source>
        <dbReference type="EMBL" id="KAF4634213.1"/>
    </source>
</evidence>
<evidence type="ECO:0000256" key="10">
    <source>
        <dbReference type="RuleBase" id="RU362022"/>
    </source>
</evidence>
<evidence type="ECO:0000256" key="2">
    <source>
        <dbReference type="ARBA" id="ARBA00009140"/>
    </source>
</evidence>
<evidence type="ECO:0000256" key="11">
    <source>
        <dbReference type="SAM" id="MobiDB-lite"/>
    </source>
</evidence>
<proteinExistence type="inferred from homology"/>
<feature type="transmembrane region" description="Helical" evidence="10">
    <location>
        <begin position="145"/>
        <end position="165"/>
    </location>
</feature>
<feature type="transmembrane region" description="Helical" evidence="10">
    <location>
        <begin position="238"/>
        <end position="256"/>
    </location>
</feature>
<accession>A0A8H4W4S4</accession>
<evidence type="ECO:0000256" key="7">
    <source>
        <dbReference type="ARBA" id="ARBA00022692"/>
    </source>
</evidence>
<gene>
    <name evidence="12" type="ORF">G7Y89_g3885</name>
</gene>
<dbReference type="InterPro" id="IPR025770">
    <property type="entry name" value="PPMT_MeTrfase"/>
</dbReference>
<keyword evidence="8 10" id="KW-1133">Transmembrane helix</keyword>
<dbReference type="InterPro" id="IPR007269">
    <property type="entry name" value="ICMT_MeTrfase"/>
</dbReference>
<feature type="region of interest" description="Disordered" evidence="11">
    <location>
        <begin position="1"/>
        <end position="47"/>
    </location>
</feature>
<feature type="compositionally biased region" description="Basic and acidic residues" evidence="11">
    <location>
        <begin position="10"/>
        <end position="24"/>
    </location>
</feature>
<evidence type="ECO:0000256" key="8">
    <source>
        <dbReference type="ARBA" id="ARBA00022989"/>
    </source>
</evidence>
<dbReference type="PANTHER" id="PTHR12714">
    <property type="entry name" value="PROTEIN-S ISOPRENYLCYSTEINE O-METHYLTRANSFERASE"/>
    <property type="match status" value="1"/>
</dbReference>
<evidence type="ECO:0000256" key="3">
    <source>
        <dbReference type="ARBA" id="ARBA00012151"/>
    </source>
</evidence>
<keyword evidence="13" id="KW-1185">Reference proteome</keyword>
<keyword evidence="7 10" id="KW-0812">Transmembrane</keyword>
<dbReference type="GO" id="GO:0005789">
    <property type="term" value="C:endoplasmic reticulum membrane"/>
    <property type="evidence" value="ECO:0007669"/>
    <property type="project" value="UniProtKB-SubCell"/>
</dbReference>
<keyword evidence="4 10" id="KW-0489">Methyltransferase</keyword>
<dbReference type="PROSITE" id="PS51564">
    <property type="entry name" value="SAM_ICMT"/>
    <property type="match status" value="1"/>
</dbReference>
<dbReference type="Pfam" id="PF04140">
    <property type="entry name" value="ICMT"/>
    <property type="match status" value="1"/>
</dbReference>
<sequence length="361" mass="39446">MALDGSAESSRARDLTRTQDHEEGVQIASKAYDVTKTDEPSDLSPEQGEYANAIFAPRINRTQDDTQEAVQTQAQGLNRRNPFHEATSLINHGGLGTGTQTPSLQTNTPSPSEITSEITSALNAYEKAFYPGQPKSLSGIAIRSFLLGTALAFTSILSLYLVYAGNPVWRAPFFLSTLSLFHFLEFYTTALANTSDAKISSFLLTSNGSAYTIAHTAAFTETLLSHYFLPASILPKPIHFILLLAGLGMIAVGQAVRATAMLQAGSNFSHIVAHTKKATHALVTTGMYSVLRHPSYFGFFWWGIGTQLVCGNAVCLAGYGYVLWRFFDRRISGEEELLVGFFGEEYVNYRARTPVGIPFIK</sequence>
<feature type="region of interest" description="Disordered" evidence="11">
    <location>
        <begin position="91"/>
        <end position="113"/>
    </location>
</feature>
<dbReference type="EC" id="2.1.1.100" evidence="3 10"/>
<evidence type="ECO:0000256" key="1">
    <source>
        <dbReference type="ARBA" id="ARBA00004141"/>
    </source>
</evidence>
<keyword evidence="10" id="KW-0256">Endoplasmic reticulum</keyword>
<keyword evidence="6 10" id="KW-0949">S-adenosyl-L-methionine</keyword>
<dbReference type="GO" id="GO:0032259">
    <property type="term" value="P:methylation"/>
    <property type="evidence" value="ECO:0007669"/>
    <property type="project" value="UniProtKB-KW"/>
</dbReference>
<evidence type="ECO:0000256" key="5">
    <source>
        <dbReference type="ARBA" id="ARBA00022679"/>
    </source>
</evidence>
<evidence type="ECO:0000256" key="4">
    <source>
        <dbReference type="ARBA" id="ARBA00022603"/>
    </source>
</evidence>
<evidence type="ECO:0000313" key="13">
    <source>
        <dbReference type="Proteomes" id="UP000566819"/>
    </source>
</evidence>
<dbReference type="Proteomes" id="UP000566819">
    <property type="component" value="Unassembled WGS sequence"/>
</dbReference>
<keyword evidence="9 10" id="KW-0472">Membrane</keyword>
<feature type="transmembrane region" description="Helical" evidence="10">
    <location>
        <begin position="171"/>
        <end position="192"/>
    </location>
</feature>
<comment type="similarity">
    <text evidence="2 10">Belongs to the class VI-like SAM-binding methyltransferase superfamily. Isoprenylcysteine carboxyl methyltransferase family.</text>
</comment>
<comment type="caution">
    <text evidence="12">The sequence shown here is derived from an EMBL/GenBank/DDBJ whole genome shotgun (WGS) entry which is preliminary data.</text>
</comment>
<evidence type="ECO:0000256" key="9">
    <source>
        <dbReference type="ARBA" id="ARBA00023136"/>
    </source>
</evidence>
<comment type="subcellular location">
    <subcellularLocation>
        <location evidence="10">Endoplasmic reticulum membrane</location>
        <topology evidence="10">Multi-pass membrane protein</topology>
    </subcellularLocation>
    <subcellularLocation>
        <location evidence="1">Membrane</location>
        <topology evidence="1">Multi-pass membrane protein</topology>
    </subcellularLocation>
</comment>
<dbReference type="Gene3D" id="1.20.120.1630">
    <property type="match status" value="1"/>
</dbReference>
<dbReference type="GO" id="GO:0004671">
    <property type="term" value="F:protein C-terminal S-isoprenylcysteine carboxyl O-methyltransferase activity"/>
    <property type="evidence" value="ECO:0007669"/>
    <property type="project" value="UniProtKB-EC"/>
</dbReference>
<dbReference type="PANTHER" id="PTHR12714:SF9">
    <property type="entry name" value="PROTEIN-S-ISOPRENYLCYSTEINE O-METHYLTRANSFERASE"/>
    <property type="match status" value="1"/>
</dbReference>
<evidence type="ECO:0000256" key="6">
    <source>
        <dbReference type="ARBA" id="ARBA00022691"/>
    </source>
</evidence>
<reference evidence="12 13" key="1">
    <citation type="submission" date="2020-03" db="EMBL/GenBank/DDBJ databases">
        <title>Draft Genome Sequence of Cudoniella acicularis.</title>
        <authorList>
            <person name="Buettner E."/>
            <person name="Kellner H."/>
        </authorList>
    </citation>
    <scope>NUCLEOTIDE SEQUENCE [LARGE SCALE GENOMIC DNA]</scope>
    <source>
        <strain evidence="12 13">DSM 108380</strain>
    </source>
</reference>